<evidence type="ECO:0000256" key="2">
    <source>
        <dbReference type="ARBA" id="ARBA00022529"/>
    </source>
</evidence>
<feature type="transmembrane region" description="Helical" evidence="6">
    <location>
        <begin position="529"/>
        <end position="554"/>
    </location>
</feature>
<evidence type="ECO:0000256" key="4">
    <source>
        <dbReference type="SAM" id="Coils"/>
    </source>
</evidence>
<name>A0A6G8R243_9CAUD</name>
<reference evidence="9 10" key="1">
    <citation type="submission" date="2020-02" db="EMBL/GenBank/DDBJ databases">
        <authorList>
            <person name="Bullock J.N."/>
            <person name="Barnes M.L."/>
            <person name="Kankolongo K.M."/>
            <person name="Dejene B.A."/>
            <person name="Lindsay P.E."/>
            <person name="Bhuiyan S."/>
            <person name="Nayek S."/>
            <person name="Hughes L.E."/>
            <person name="Garlena R.A."/>
            <person name="Russell D.A."/>
            <person name="Pope W.H."/>
            <person name="Jacobs-Sera D."/>
            <person name="Hatfull G.F."/>
        </authorList>
    </citation>
    <scope>NUCLEOTIDE SEQUENCE [LARGE SCALE GENOMIC DNA]</scope>
</reference>
<feature type="transmembrane region" description="Helical" evidence="6">
    <location>
        <begin position="795"/>
        <end position="817"/>
    </location>
</feature>
<feature type="coiled-coil region" evidence="4">
    <location>
        <begin position="1320"/>
        <end position="1357"/>
    </location>
</feature>
<dbReference type="InterPro" id="IPR011055">
    <property type="entry name" value="Dup_hybrid_motif"/>
</dbReference>
<keyword evidence="2" id="KW-0929">Antimicrobial</keyword>
<keyword evidence="1" id="KW-1188">Viral release from host cell</keyword>
<feature type="coiled-coil region" evidence="4">
    <location>
        <begin position="1425"/>
        <end position="1512"/>
    </location>
</feature>
<dbReference type="CDD" id="cd12797">
    <property type="entry name" value="M23_peptidase"/>
    <property type="match status" value="1"/>
</dbReference>
<dbReference type="InterPro" id="IPR010090">
    <property type="entry name" value="Phage_tape_meas"/>
</dbReference>
<dbReference type="Proteomes" id="UP000501266">
    <property type="component" value="Segment"/>
</dbReference>
<proteinExistence type="predicted"/>
<evidence type="ECO:0000256" key="1">
    <source>
        <dbReference type="ARBA" id="ARBA00022465"/>
    </source>
</evidence>
<keyword evidence="6" id="KW-0812">Transmembrane</keyword>
<evidence type="ECO:0000256" key="3">
    <source>
        <dbReference type="ARBA" id="ARBA00022638"/>
    </source>
</evidence>
<dbReference type="GO" id="GO:0042742">
    <property type="term" value="P:defense response to bacterium"/>
    <property type="evidence" value="ECO:0007669"/>
    <property type="project" value="UniProtKB-KW"/>
</dbReference>
<feature type="region of interest" description="Disordered" evidence="5">
    <location>
        <begin position="1611"/>
        <end position="1642"/>
    </location>
</feature>
<dbReference type="InterPro" id="IPR050570">
    <property type="entry name" value="Cell_wall_metabolism_enzyme"/>
</dbReference>
<dbReference type="SUPFAM" id="SSF51261">
    <property type="entry name" value="Duplicated hybrid motif"/>
    <property type="match status" value="1"/>
</dbReference>
<evidence type="ECO:0000313" key="9">
    <source>
        <dbReference type="EMBL" id="QIN94028.1"/>
    </source>
</evidence>
<feature type="domain" description="M23ase beta-sheet core" evidence="7">
    <location>
        <begin position="1895"/>
        <end position="1988"/>
    </location>
</feature>
<dbReference type="EMBL" id="MT024865">
    <property type="protein sequence ID" value="QIN94028.1"/>
    <property type="molecule type" value="Genomic_DNA"/>
</dbReference>
<accession>A0A6G8R243</accession>
<keyword evidence="1" id="KW-1245">Viral tail assembly</keyword>
<dbReference type="Gene3D" id="2.70.70.10">
    <property type="entry name" value="Glucose Permease (Domain IIA)"/>
    <property type="match status" value="1"/>
</dbReference>
<dbReference type="RefSeq" id="YP_010652118.1">
    <property type="nucleotide sequence ID" value="NC_070785.1"/>
</dbReference>
<keyword evidence="4" id="KW-0175">Coiled coil</keyword>
<dbReference type="PANTHER" id="PTHR21666:SF270">
    <property type="entry name" value="MUREIN HYDROLASE ACTIVATOR ENVC"/>
    <property type="match status" value="1"/>
</dbReference>
<dbReference type="GeneID" id="77927872"/>
<evidence type="ECO:0000256" key="5">
    <source>
        <dbReference type="SAM" id="MobiDB-lite"/>
    </source>
</evidence>
<gene>
    <name evidence="9" type="primary">35</name>
    <name evidence="9" type="ORF">SEA_WAKANDA_35</name>
</gene>
<dbReference type="GO" id="GO:0031640">
    <property type="term" value="P:killing of cells of another organism"/>
    <property type="evidence" value="ECO:0007669"/>
    <property type="project" value="UniProtKB-KW"/>
</dbReference>
<dbReference type="NCBIfam" id="TIGR01760">
    <property type="entry name" value="tape_meas_TP901"/>
    <property type="match status" value="1"/>
</dbReference>
<feature type="transmembrane region" description="Helical" evidence="6">
    <location>
        <begin position="698"/>
        <end position="718"/>
    </location>
</feature>
<protein>
    <submittedName>
        <fullName evidence="9">Tape measure protein</fullName>
    </submittedName>
</protein>
<dbReference type="Pfam" id="PF01551">
    <property type="entry name" value="Peptidase_M23"/>
    <property type="match status" value="1"/>
</dbReference>
<dbReference type="PANTHER" id="PTHR21666">
    <property type="entry name" value="PEPTIDASE-RELATED"/>
    <property type="match status" value="1"/>
</dbReference>
<keyword evidence="10" id="KW-1185">Reference proteome</keyword>
<organism evidence="9 10">
    <name type="scientific">Streptomyces phage Wakanda</name>
    <dbReference type="NCBI Taxonomy" id="2713267"/>
    <lineage>
        <taxon>Viruses</taxon>
        <taxon>Duplodnaviria</taxon>
        <taxon>Heunggongvirae</taxon>
        <taxon>Uroviricota</taxon>
        <taxon>Caudoviricetes</taxon>
        <taxon>Stanwilliamsviridae</taxon>
        <taxon>Loccivirinae</taxon>
        <taxon>Wakandavirus</taxon>
        <taxon>Wakandavirus wakanda</taxon>
    </lineage>
</organism>
<dbReference type="KEGG" id="vg:77927872"/>
<feature type="domain" description="Phage tail tape measure protein" evidence="8">
    <location>
        <begin position="228"/>
        <end position="426"/>
    </location>
</feature>
<dbReference type="GO" id="GO:0004222">
    <property type="term" value="F:metalloendopeptidase activity"/>
    <property type="evidence" value="ECO:0007669"/>
    <property type="project" value="TreeGrafter"/>
</dbReference>
<evidence type="ECO:0000313" key="10">
    <source>
        <dbReference type="Proteomes" id="UP000501266"/>
    </source>
</evidence>
<keyword evidence="6" id="KW-0472">Membrane</keyword>
<dbReference type="GO" id="GO:0098003">
    <property type="term" value="P:viral tail assembly"/>
    <property type="evidence" value="ECO:0007669"/>
    <property type="project" value="UniProtKB-KW"/>
</dbReference>
<evidence type="ECO:0000256" key="6">
    <source>
        <dbReference type="SAM" id="Phobius"/>
    </source>
</evidence>
<keyword evidence="3" id="KW-0081">Bacteriolytic enzyme</keyword>
<evidence type="ECO:0000259" key="7">
    <source>
        <dbReference type="Pfam" id="PF01551"/>
    </source>
</evidence>
<dbReference type="Pfam" id="PF10145">
    <property type="entry name" value="PhageMin_Tail"/>
    <property type="match status" value="1"/>
</dbReference>
<keyword evidence="6" id="KW-1133">Transmembrane helix</keyword>
<dbReference type="InterPro" id="IPR016047">
    <property type="entry name" value="M23ase_b-sheet_dom"/>
</dbReference>
<evidence type="ECO:0000259" key="8">
    <source>
        <dbReference type="Pfam" id="PF10145"/>
    </source>
</evidence>
<feature type="transmembrane region" description="Helical" evidence="6">
    <location>
        <begin position="724"/>
        <end position="743"/>
    </location>
</feature>
<sequence length="2088" mass="227621">MQRQLAHGLTPGGLNSIRTGFRNAVGNLQDFHVEAVRTQSATARMTEALTKNEMSLRQSVKQRKLYNEVLREQFALQKATTVQWSQNAMGQARADLIVPRGVTPEIDRMSNSLYQNTRALLTARRGTAEFSDAARLMSTRVALASAALQSGSHMMINWGKNVQWAGRQLMVGFTIPFAAFGTLAGAAAYQVDKELTRIAKVYDTTAKTAAGKAEELHRLRAESMQMGTEAAKRYGVALQDTLSVESELAAAGLQGRDLTRGTSEVMRAATLGELDYQETVKATIALQSIYGYSTEQLADKFNFLNALENSTNLSMQDMVDVIPRASGSLQGMNVTLEETGVLMAAMKSRGVEAAQGANALKSAINRVLNPGDNVIEDWRDAGIDIQKIVADSGGNFMKILEDVALVLKRFDDNPTKRMSLIGSLFGTMQMDRIGKVLDGLGDIHDETTQVGRAWKVSQDSAESWGQTATTEMKRISESASGKFKRAIEGVKAELAGIGEPFLKIGAGVLGFIGKILGAFNGMSDGAKTFIAGFMLITAIIGPLIMITGLIANLVGHGLKALVFLGNMATRTRVMTAEQRATQMMSERSALAWSNQATAAQALSGQLQILTTNLQRVAVAQHNMATGQNLSMAQYMQQQAAAQAASQMGLVQNANGRYRNADGTPMNLQQAQRFAQLQQQAAGASQTTANNAARTNRSFGGIATGVAGLAMVGTTMATASGHADSMLMTITNIALMAATIGPLLSRAFAGGAMSNALTQMTTAFGTGRRAGSIAGRGGVGQLASGFSAALRPAGRLLMVVGRFAGVVGIIAGIGYGIAKMIGDMNQLTEQQKDITTSAEGWAEVLGFVYEKAEAIEKVNGKTVNNYDVMAAGILKHKAGLVEYLKSLKDAGKEQELLNAAIYEGVKARTHGASASSAYNAVAASLRSAGYKTTEIEEIMIKVKARIDFETEKDVLDEQAKAFAKDFAKTANNTWGQSKWEGFTRMFSGRDEINNASKEQAIGIANQFWDSFQATTDMQKRRNIYKGLEDAVRKQQKEMWKRLGNDNKKDLRDVGITTAEELQTAYRDFKGLSEIDFSKKYGDESMEIKRVLNTLGGETEKMVGKTAGAEREVAQAIAKKMGIRGDELEQIYTLSQVMGELDMATMSVKDAEEAWGRAMYSASKHMGNMSKKEKEAYTLKILNQYRAMAGLDKAKTSEQGFGKAVDGSTDKLNKNSDALAENAMSAEDYNNARKEAMSGARDSALGKAEEIWSQQADREVQAIEDRADRRIDALDDAQEKQEASFDRRQEAADARFDKREKNLDKKWDNRMESFDERWDKRIEKEKAAYDKKIENIKKAIEAEEEAEERRQKIFEAEKTRLERMADIANQRIDFNLALNTGNLDEAAKVFNDIQSTQDSWTLDDASAASASGSEKRIDAMNGKVTTLEEARDKRIETLQKVEEAERKALEAKREREQEALRMERERYNKSLEAERERYRKGIEAQKEFIQEQARAQADATRRYLEAQKQKLELELLAIRASTPKNKAEYDKQIKQIEGAYKKYGVRLKDYGEEWTGYIGKYLSSNVKAAANKLDDDIKWKSIGSEITQDMIDGGFNMTTAQFMKWVTTGQLPKDYSAPKKPKTRHTGGPVSGNSKYDNRGGRHWGAGMRRDESMMLLKNNEFVVNGKAHKALGTDFLDQVNKTGQLPAIGGRGMGFAGVFAAAMAGATSKAIESTVNAAGTAAQMMGLDGTAIAGAAGKYGNVFLSGEQLQNAATIIGVGKGMGATQRDLVIAIMTAMQESTLRNLDYGDRDSLGLFQQRPSMGWGTAEQIRTPSYAAKKFFEGLLRIKNRADMPLTLAAQAVQRSAYPYAYAKWEDMARAVVSGTTFQANGFMNTNMKGWRKPVSGYRVSQEWSSRHGGMDFAVPTGTTVRAANAGVVTTSADLRGAGNGGYRSYGRYIVIDHGGKSTLYAHLNQRYAKAGQRVGAGATIGSSGNTGNSTGPHLHFETRGPGGFPGFNPRSLIPGLKVGGFTLNDGLAMLHKNETVLTAPLSEQLKSGIQKIDQGVNNDYNVTIDLRGAYVREEVDIEKAVNSALAKRESKLGRKRSIK</sequence>